<name>A0A0C2CTD6_9BACT</name>
<dbReference type="GO" id="GO:0009097">
    <property type="term" value="P:isoleucine biosynthetic process"/>
    <property type="evidence" value="ECO:0007669"/>
    <property type="project" value="TreeGrafter"/>
</dbReference>
<dbReference type="PANTHER" id="PTHR18968">
    <property type="entry name" value="THIAMINE PYROPHOSPHATE ENZYMES"/>
    <property type="match status" value="1"/>
</dbReference>
<dbReference type="Pfam" id="PF02775">
    <property type="entry name" value="TPP_enzyme_C"/>
    <property type="match status" value="1"/>
</dbReference>
<dbReference type="Gene3D" id="3.40.50.970">
    <property type="match status" value="2"/>
</dbReference>
<dbReference type="Proteomes" id="UP000031599">
    <property type="component" value="Unassembled WGS sequence"/>
</dbReference>
<evidence type="ECO:0000313" key="7">
    <source>
        <dbReference type="EMBL" id="KIG12875.1"/>
    </source>
</evidence>
<evidence type="ECO:0000313" key="8">
    <source>
        <dbReference type="Proteomes" id="UP000031599"/>
    </source>
</evidence>
<dbReference type="Pfam" id="PF02776">
    <property type="entry name" value="TPP_enzyme_N"/>
    <property type="match status" value="1"/>
</dbReference>
<dbReference type="InterPro" id="IPR029035">
    <property type="entry name" value="DHS-like_NAD/FAD-binding_dom"/>
</dbReference>
<evidence type="ECO:0000256" key="2">
    <source>
        <dbReference type="ARBA" id="ARBA00023052"/>
    </source>
</evidence>
<dbReference type="InterPro" id="IPR011766">
    <property type="entry name" value="TPP_enzyme_TPP-bd"/>
</dbReference>
<evidence type="ECO:0000259" key="4">
    <source>
        <dbReference type="Pfam" id="PF00205"/>
    </source>
</evidence>
<organism evidence="7 8">
    <name type="scientific">Enhygromyxa salina</name>
    <dbReference type="NCBI Taxonomy" id="215803"/>
    <lineage>
        <taxon>Bacteria</taxon>
        <taxon>Pseudomonadati</taxon>
        <taxon>Myxococcota</taxon>
        <taxon>Polyangia</taxon>
        <taxon>Nannocystales</taxon>
        <taxon>Nannocystaceae</taxon>
        <taxon>Enhygromyxa</taxon>
    </lineage>
</organism>
<proteinExistence type="inferred from homology"/>
<dbReference type="Gene3D" id="3.40.50.1220">
    <property type="entry name" value="TPP-binding domain"/>
    <property type="match status" value="1"/>
</dbReference>
<dbReference type="InterPro" id="IPR012000">
    <property type="entry name" value="Thiamin_PyroP_enz_cen_dom"/>
</dbReference>
<dbReference type="AlphaFoldDB" id="A0A0C2CTD6"/>
<evidence type="ECO:0000259" key="6">
    <source>
        <dbReference type="Pfam" id="PF02776"/>
    </source>
</evidence>
<evidence type="ECO:0000259" key="5">
    <source>
        <dbReference type="Pfam" id="PF02775"/>
    </source>
</evidence>
<dbReference type="EMBL" id="JMCC02000115">
    <property type="protein sequence ID" value="KIG12875.1"/>
    <property type="molecule type" value="Genomic_DNA"/>
</dbReference>
<keyword evidence="2 3" id="KW-0786">Thiamine pyrophosphate</keyword>
<protein>
    <submittedName>
        <fullName evidence="7">Acetolactate synthase large subunit</fullName>
    </submittedName>
</protein>
<dbReference type="PANTHER" id="PTHR18968:SF167">
    <property type="entry name" value="ACETOLACTATE SYNTHASE LARGE SUBUNIT ILVB2-RELATED"/>
    <property type="match status" value="1"/>
</dbReference>
<dbReference type="InterPro" id="IPR029061">
    <property type="entry name" value="THDP-binding"/>
</dbReference>
<dbReference type="GO" id="GO:0000287">
    <property type="term" value="F:magnesium ion binding"/>
    <property type="evidence" value="ECO:0007669"/>
    <property type="project" value="InterPro"/>
</dbReference>
<comment type="caution">
    <text evidence="7">The sequence shown here is derived from an EMBL/GenBank/DDBJ whole genome shotgun (WGS) entry which is preliminary data.</text>
</comment>
<feature type="domain" description="Thiamine pyrophosphate enzyme central" evidence="4">
    <location>
        <begin position="242"/>
        <end position="365"/>
    </location>
</feature>
<comment type="similarity">
    <text evidence="1 3">Belongs to the TPP enzyme family.</text>
</comment>
<feature type="domain" description="Thiamine pyrophosphate enzyme N-terminal TPP-binding" evidence="6">
    <location>
        <begin position="38"/>
        <end position="147"/>
    </location>
</feature>
<feature type="domain" description="Thiamine pyrophosphate enzyme TPP-binding" evidence="5">
    <location>
        <begin position="430"/>
        <end position="574"/>
    </location>
</feature>
<dbReference type="SUPFAM" id="SSF52518">
    <property type="entry name" value="Thiamin diphosphate-binding fold (THDP-binding)"/>
    <property type="match status" value="2"/>
</dbReference>
<dbReference type="InterPro" id="IPR012001">
    <property type="entry name" value="Thiamin_PyroP_enz_TPP-bd_dom"/>
</dbReference>
<evidence type="ECO:0000256" key="3">
    <source>
        <dbReference type="RuleBase" id="RU362132"/>
    </source>
</evidence>
<gene>
    <name evidence="7" type="ORF">DB30_00942</name>
</gene>
<dbReference type="GO" id="GO:0050660">
    <property type="term" value="F:flavin adenine dinucleotide binding"/>
    <property type="evidence" value="ECO:0007669"/>
    <property type="project" value="TreeGrafter"/>
</dbReference>
<dbReference type="GO" id="GO:0003984">
    <property type="term" value="F:acetolactate synthase activity"/>
    <property type="evidence" value="ECO:0007669"/>
    <property type="project" value="TreeGrafter"/>
</dbReference>
<dbReference type="InterPro" id="IPR045229">
    <property type="entry name" value="TPP_enz"/>
</dbReference>
<dbReference type="GO" id="GO:0030976">
    <property type="term" value="F:thiamine pyrophosphate binding"/>
    <property type="evidence" value="ECO:0007669"/>
    <property type="project" value="InterPro"/>
</dbReference>
<reference evidence="7 8" key="1">
    <citation type="submission" date="2014-12" db="EMBL/GenBank/DDBJ databases">
        <title>Genome assembly of Enhygromyxa salina DSM 15201.</title>
        <authorList>
            <person name="Sharma G."/>
            <person name="Subramanian S."/>
        </authorList>
    </citation>
    <scope>NUCLEOTIDE SEQUENCE [LARGE SCALE GENOMIC DNA]</scope>
    <source>
        <strain evidence="7 8">DSM 15201</strain>
    </source>
</reference>
<dbReference type="GO" id="GO:0005948">
    <property type="term" value="C:acetolactate synthase complex"/>
    <property type="evidence" value="ECO:0007669"/>
    <property type="project" value="TreeGrafter"/>
</dbReference>
<sequence length="599" mass="63157">MSRELQIDELSIPVPIGRVVPAGRSQLEARSLLHCRTNGADTLAMALFGLGVRRAFGVLGGAIAQFCAALHRAGIEVIHARHESGAAFMATEAHFATDEPVVVYTTTGPGATNALTGLVAGAWDGAKIIVVTGATELPERGRLAFQETGPRSLDLGSWLWDASNYLEYTIEDAGQIALVRQRLALNLAKPGGFLASLSFPLGVQGATARSVSPDVVTLSPPVGVCPALVEQVHERLCDGPFVIWVGFGAREAAPQLLELAERTGAPVMTSPRAKGVFPESHPQHLGVTGMFGGQPWVHDYFRANRPDHVLVLGSRLGQTTSCFDPTFAPRRAFIHVDIDATTFGVAYPESETLGVCAEIGALLTGLNELDASTFRDPELGGAASDAASLTKIPAAACELIDLDGPVHPSSLMAAIQRVIVERSSAIVLADAGNSFAWANARLRFDRPGRYRTPSGFASMTNATSGVVGAAMASHAAAVAIVGDGAMLMSNEVSTAVQYSADAKWIVLNDASYGMVRHGMLAVGMEPRGTAIPPTNFAMLATALGATGIRVSSARELDEALVKMMQTPGPVIVDVAMDLNPPPPFGRRNEILTHGWERHE</sequence>
<dbReference type="Pfam" id="PF00205">
    <property type="entry name" value="TPP_enzyme_M"/>
    <property type="match status" value="1"/>
</dbReference>
<dbReference type="RefSeq" id="WP_052556848.1">
    <property type="nucleotide sequence ID" value="NZ_JMCC02000115.1"/>
</dbReference>
<dbReference type="CDD" id="cd07035">
    <property type="entry name" value="TPP_PYR_POX_like"/>
    <property type="match status" value="1"/>
</dbReference>
<dbReference type="SUPFAM" id="SSF52467">
    <property type="entry name" value="DHS-like NAD/FAD-binding domain"/>
    <property type="match status" value="1"/>
</dbReference>
<dbReference type="GO" id="GO:0009099">
    <property type="term" value="P:L-valine biosynthetic process"/>
    <property type="evidence" value="ECO:0007669"/>
    <property type="project" value="TreeGrafter"/>
</dbReference>
<evidence type="ECO:0000256" key="1">
    <source>
        <dbReference type="ARBA" id="ARBA00007812"/>
    </source>
</evidence>
<accession>A0A0C2CTD6</accession>